<reference evidence="2" key="1">
    <citation type="submission" date="2015-03" db="EMBL/GenBank/DDBJ databases">
        <authorList>
            <consortium name="Pathogen Informatics"/>
        </authorList>
    </citation>
    <scope>NUCLEOTIDE SEQUENCE [LARGE SCALE GENOMIC DNA]</scope>
    <source>
        <strain evidence="2">K00500041</strain>
    </source>
</reference>
<gene>
    <name evidence="1" type="ORF">ERS007703_04475</name>
</gene>
<evidence type="ECO:0000313" key="2">
    <source>
        <dbReference type="Proteomes" id="UP000038802"/>
    </source>
</evidence>
<name>A0A0U0SNB0_MYCTX</name>
<evidence type="ECO:0000313" key="1">
    <source>
        <dbReference type="EMBL" id="COW92794.1"/>
    </source>
</evidence>
<accession>A0A0U0SNB0</accession>
<dbReference type="EMBL" id="CSAE01000795">
    <property type="protein sequence ID" value="COW92794.1"/>
    <property type="molecule type" value="Genomic_DNA"/>
</dbReference>
<protein>
    <submittedName>
        <fullName evidence="1">Uncharacterized protein</fullName>
    </submittedName>
</protein>
<sequence length="43" mass="4554">MILPAVPKSLAAGPSRLVAVASTVSLCNANFGAKFRRIGRWRA</sequence>
<organism evidence="1 2">
    <name type="scientific">Mycobacterium tuberculosis</name>
    <dbReference type="NCBI Taxonomy" id="1773"/>
    <lineage>
        <taxon>Bacteria</taxon>
        <taxon>Bacillati</taxon>
        <taxon>Actinomycetota</taxon>
        <taxon>Actinomycetes</taxon>
        <taxon>Mycobacteriales</taxon>
        <taxon>Mycobacteriaceae</taxon>
        <taxon>Mycobacterium</taxon>
        <taxon>Mycobacterium tuberculosis complex</taxon>
    </lineage>
</organism>
<proteinExistence type="predicted"/>
<dbReference type="Proteomes" id="UP000038802">
    <property type="component" value="Unassembled WGS sequence"/>
</dbReference>
<dbReference type="AlphaFoldDB" id="A0A0U0SNB0"/>